<evidence type="ECO:0000256" key="2">
    <source>
        <dbReference type="ARBA" id="ARBA00022679"/>
    </source>
</evidence>
<name>A0A074YZD6_AURSE</name>
<sequence>MTDKLQQQASVPPRGTRRPAPGPKWLATDIYTLSHLQPPSAPNHSILHSTLENSNNQDLPPIYSSRAFAKFLALQAKAVNARHCLEVGTLGAFASIWLASVNEELKITTLEFDHKHAEVARENIDNAGMAGRITVIEGPAIETLPTVLADIEAGKLDKFDMVYVDADKENNWNYFDAAVKGCRRGAVVIVDNVVQGGLIASQDEATDKQHHVEGAKTVIENAGKDERVSATVLQTVGEGSHDGFLYAVVL</sequence>
<evidence type="ECO:0000313" key="6">
    <source>
        <dbReference type="EMBL" id="KEQ92216.1"/>
    </source>
</evidence>
<dbReference type="Pfam" id="PF01596">
    <property type="entry name" value="Methyltransf_3"/>
    <property type="match status" value="1"/>
</dbReference>
<evidence type="ECO:0000256" key="5">
    <source>
        <dbReference type="SAM" id="MobiDB-lite"/>
    </source>
</evidence>
<dbReference type="GO" id="GO:0008171">
    <property type="term" value="F:O-methyltransferase activity"/>
    <property type="evidence" value="ECO:0007669"/>
    <property type="project" value="InterPro"/>
</dbReference>
<evidence type="ECO:0000256" key="3">
    <source>
        <dbReference type="ARBA" id="ARBA00022691"/>
    </source>
</evidence>
<keyword evidence="3" id="KW-0949">S-adenosyl-L-methionine</keyword>
<dbReference type="Proteomes" id="UP000030641">
    <property type="component" value="Unassembled WGS sequence"/>
</dbReference>
<evidence type="ECO:0000256" key="1">
    <source>
        <dbReference type="ARBA" id="ARBA00022603"/>
    </source>
</evidence>
<accession>A0A074YZD6</accession>
<dbReference type="GO" id="GO:0008757">
    <property type="term" value="F:S-adenosylmethionine-dependent methyltransferase activity"/>
    <property type="evidence" value="ECO:0007669"/>
    <property type="project" value="TreeGrafter"/>
</dbReference>
<dbReference type="RefSeq" id="XP_013340653.1">
    <property type="nucleotide sequence ID" value="XM_013485199.1"/>
</dbReference>
<dbReference type="PANTHER" id="PTHR10509:SF14">
    <property type="entry name" value="CAFFEOYL-COA O-METHYLTRANSFERASE 3-RELATED"/>
    <property type="match status" value="1"/>
</dbReference>
<dbReference type="STRING" id="1043005.A0A074YZD6"/>
<reference evidence="6 7" key="1">
    <citation type="journal article" date="2014" name="BMC Genomics">
        <title>Genome sequencing of four Aureobasidium pullulans varieties: biotechnological potential, stress tolerance, and description of new species.</title>
        <authorList>
            <person name="Gostin Ar C."/>
            <person name="Ohm R.A."/>
            <person name="Kogej T."/>
            <person name="Sonjak S."/>
            <person name="Turk M."/>
            <person name="Zajc J."/>
            <person name="Zalar P."/>
            <person name="Grube M."/>
            <person name="Sun H."/>
            <person name="Han J."/>
            <person name="Sharma A."/>
            <person name="Chiniquy J."/>
            <person name="Ngan C.Y."/>
            <person name="Lipzen A."/>
            <person name="Barry K."/>
            <person name="Grigoriev I.V."/>
            <person name="Gunde-Cimerman N."/>
        </authorList>
    </citation>
    <scope>NUCLEOTIDE SEQUENCE [LARGE SCALE GENOMIC DNA]</scope>
    <source>
        <strain evidence="6 7">EXF-2481</strain>
    </source>
</reference>
<protein>
    <recommendedName>
        <fullName evidence="8">O-methyltransferas-like protein family 3</fullName>
    </recommendedName>
</protein>
<proteinExistence type="inferred from homology"/>
<dbReference type="OrthoDB" id="10251242at2759"/>
<dbReference type="EMBL" id="KL584772">
    <property type="protein sequence ID" value="KEQ92216.1"/>
    <property type="molecule type" value="Genomic_DNA"/>
</dbReference>
<feature type="compositionally biased region" description="Polar residues" evidence="5">
    <location>
        <begin position="1"/>
        <end position="10"/>
    </location>
</feature>
<keyword evidence="2" id="KW-0808">Transferase</keyword>
<evidence type="ECO:0008006" key="8">
    <source>
        <dbReference type="Google" id="ProtNLM"/>
    </source>
</evidence>
<organism evidence="6 7">
    <name type="scientific">Aureobasidium subglaciale (strain EXF-2481)</name>
    <name type="common">Aureobasidium pullulans var. subglaciale</name>
    <dbReference type="NCBI Taxonomy" id="1043005"/>
    <lineage>
        <taxon>Eukaryota</taxon>
        <taxon>Fungi</taxon>
        <taxon>Dikarya</taxon>
        <taxon>Ascomycota</taxon>
        <taxon>Pezizomycotina</taxon>
        <taxon>Dothideomycetes</taxon>
        <taxon>Dothideomycetidae</taxon>
        <taxon>Dothideales</taxon>
        <taxon>Saccotheciaceae</taxon>
        <taxon>Aureobasidium</taxon>
    </lineage>
</organism>
<dbReference type="HOGENOM" id="CLU_067676_8_0_1"/>
<feature type="region of interest" description="Disordered" evidence="5">
    <location>
        <begin position="1"/>
        <end position="23"/>
    </location>
</feature>
<dbReference type="InterPro" id="IPR029063">
    <property type="entry name" value="SAM-dependent_MTases_sf"/>
</dbReference>
<dbReference type="AlphaFoldDB" id="A0A074YZD6"/>
<dbReference type="PROSITE" id="PS51682">
    <property type="entry name" value="SAM_OMT_I"/>
    <property type="match status" value="1"/>
</dbReference>
<dbReference type="OMA" id="PAYFEWA"/>
<dbReference type="PANTHER" id="PTHR10509">
    <property type="entry name" value="O-METHYLTRANSFERASE-RELATED"/>
    <property type="match status" value="1"/>
</dbReference>
<keyword evidence="1" id="KW-0489">Methyltransferase</keyword>
<gene>
    <name evidence="6" type="ORF">AUEXF2481DRAFT_32418</name>
</gene>
<comment type="similarity">
    <text evidence="4">Belongs to the class I-like SAM-binding methyltransferase superfamily. Cation-dependent O-methyltransferase family.</text>
</comment>
<evidence type="ECO:0000256" key="4">
    <source>
        <dbReference type="ARBA" id="ARBA00023453"/>
    </source>
</evidence>
<dbReference type="GeneID" id="25364642"/>
<evidence type="ECO:0000313" key="7">
    <source>
        <dbReference type="Proteomes" id="UP000030641"/>
    </source>
</evidence>
<dbReference type="Gene3D" id="3.40.50.150">
    <property type="entry name" value="Vaccinia Virus protein VP39"/>
    <property type="match status" value="1"/>
</dbReference>
<keyword evidence="7" id="KW-1185">Reference proteome</keyword>
<dbReference type="SUPFAM" id="SSF53335">
    <property type="entry name" value="S-adenosyl-L-methionine-dependent methyltransferases"/>
    <property type="match status" value="1"/>
</dbReference>
<dbReference type="GO" id="GO:0032259">
    <property type="term" value="P:methylation"/>
    <property type="evidence" value="ECO:0007669"/>
    <property type="project" value="UniProtKB-KW"/>
</dbReference>
<dbReference type="InterPro" id="IPR002935">
    <property type="entry name" value="SAM_O-MeTrfase"/>
</dbReference>
<dbReference type="InterPro" id="IPR050362">
    <property type="entry name" value="Cation-dep_OMT"/>
</dbReference>
<dbReference type="InParanoid" id="A0A074YZD6"/>